<dbReference type="Gene3D" id="3.40.630.30">
    <property type="match status" value="1"/>
</dbReference>
<sequence length="181" mass="19692">MHIRDATAADAAACAAIYAPYVTDTAISFEEVPPSDVVLAERIQTAAHRHAWLVAEDGGEILGYAYAAPWKARSAYRWACEVSVYVDGARRQRGAGRQLYTALLDRLRDLGYRTVLAGVVVPNAASEKLHLAMGFEQVALYRRIGYKLGSWQDVAYFQLFLPPSDGHADDDSAPGPPPGQA</sequence>
<protein>
    <submittedName>
        <fullName evidence="4">GNAT family N-acetyltransferase</fullName>
    </submittedName>
</protein>
<proteinExistence type="predicted"/>
<dbReference type="Pfam" id="PF13420">
    <property type="entry name" value="Acetyltransf_4"/>
    <property type="match status" value="1"/>
</dbReference>
<dbReference type="AlphaFoldDB" id="A0A1S1KY12"/>
<keyword evidence="1 4" id="KW-0808">Transferase</keyword>
<organism evidence="4 5">
    <name type="scientific">Mycobacteroides franklinii</name>
    <dbReference type="NCBI Taxonomy" id="948102"/>
    <lineage>
        <taxon>Bacteria</taxon>
        <taxon>Bacillati</taxon>
        <taxon>Actinomycetota</taxon>
        <taxon>Actinomycetes</taxon>
        <taxon>Mycobacteriales</taxon>
        <taxon>Mycobacteriaceae</taxon>
        <taxon>Mycobacteroides</taxon>
    </lineage>
</organism>
<dbReference type="CDD" id="cd04301">
    <property type="entry name" value="NAT_SF"/>
    <property type="match status" value="1"/>
</dbReference>
<dbReference type="OrthoDB" id="3173333at2"/>
<dbReference type="InterPro" id="IPR000182">
    <property type="entry name" value="GNAT_dom"/>
</dbReference>
<feature type="domain" description="N-acetyltransferase" evidence="3">
    <location>
        <begin position="1"/>
        <end position="162"/>
    </location>
</feature>
<dbReference type="InterPro" id="IPR050832">
    <property type="entry name" value="Bact_Acetyltransf"/>
</dbReference>
<dbReference type="PROSITE" id="PS51186">
    <property type="entry name" value="GNAT"/>
    <property type="match status" value="1"/>
</dbReference>
<accession>A0A1S1KY12</accession>
<evidence type="ECO:0000256" key="2">
    <source>
        <dbReference type="ARBA" id="ARBA00023315"/>
    </source>
</evidence>
<dbReference type="GO" id="GO:0016747">
    <property type="term" value="F:acyltransferase activity, transferring groups other than amino-acyl groups"/>
    <property type="evidence" value="ECO:0007669"/>
    <property type="project" value="InterPro"/>
</dbReference>
<reference evidence="4 5" key="1">
    <citation type="submission" date="2016-10" db="EMBL/GenBank/DDBJ databases">
        <title>Evaluation of Human, Veterinary and Environmental Mycobacterium chelonae Isolates by Core Genome Phylogenomic Analysis, Targeted Gene Comparison, and Anti-microbial Susceptibility Patterns: A Tale of Mistaken Identities.</title>
        <authorList>
            <person name="Fogelson S.B."/>
            <person name="Camus A.C."/>
            <person name="Lorenz W."/>
            <person name="Vasireddy R."/>
            <person name="Vasireddy S."/>
            <person name="Smith T."/>
            <person name="Brown-Elliott B.A."/>
            <person name="Wallace R.J.Jr."/>
            <person name="Hasan N.A."/>
            <person name="Reischl U."/>
            <person name="Sanchez S."/>
        </authorList>
    </citation>
    <scope>NUCLEOTIDE SEQUENCE [LARGE SCALE GENOMIC DNA]</scope>
    <source>
        <strain evidence="4 5">1559</strain>
    </source>
</reference>
<dbReference type="EMBL" id="MLIK01000027">
    <property type="protein sequence ID" value="OHU18097.1"/>
    <property type="molecule type" value="Genomic_DNA"/>
</dbReference>
<evidence type="ECO:0000256" key="1">
    <source>
        <dbReference type="ARBA" id="ARBA00022679"/>
    </source>
</evidence>
<dbReference type="Proteomes" id="UP000179616">
    <property type="component" value="Unassembled WGS sequence"/>
</dbReference>
<evidence type="ECO:0000259" key="3">
    <source>
        <dbReference type="PROSITE" id="PS51186"/>
    </source>
</evidence>
<dbReference type="SUPFAM" id="SSF55729">
    <property type="entry name" value="Acyl-CoA N-acyltransferases (Nat)"/>
    <property type="match status" value="1"/>
</dbReference>
<dbReference type="InterPro" id="IPR016181">
    <property type="entry name" value="Acyl_CoA_acyltransferase"/>
</dbReference>
<comment type="caution">
    <text evidence="4">The sequence shown here is derived from an EMBL/GenBank/DDBJ whole genome shotgun (WGS) entry which is preliminary data.</text>
</comment>
<evidence type="ECO:0000313" key="4">
    <source>
        <dbReference type="EMBL" id="OHU18097.1"/>
    </source>
</evidence>
<keyword evidence="2" id="KW-0012">Acyltransferase</keyword>
<dbReference type="PANTHER" id="PTHR43877">
    <property type="entry name" value="AMINOALKYLPHOSPHONATE N-ACETYLTRANSFERASE-RELATED-RELATED"/>
    <property type="match status" value="1"/>
</dbReference>
<dbReference type="RefSeq" id="WP_070940092.1">
    <property type="nucleotide sequence ID" value="NZ_MLIK01000027.1"/>
</dbReference>
<dbReference type="GeneID" id="57169714"/>
<gene>
    <name evidence="4" type="ORF">BKG76_23105</name>
</gene>
<evidence type="ECO:0000313" key="5">
    <source>
        <dbReference type="Proteomes" id="UP000179616"/>
    </source>
</evidence>
<name>A0A1S1KY12_9MYCO</name>
<dbReference type="STRING" id="948102.BKG76_23105"/>